<dbReference type="Proteomes" id="UP000381260">
    <property type="component" value="Chromosome"/>
</dbReference>
<evidence type="ECO:0000313" key="2">
    <source>
        <dbReference type="EMBL" id="QGH63108.1"/>
    </source>
</evidence>
<keyword evidence="1" id="KW-0472">Membrane</keyword>
<evidence type="ECO:0000256" key="1">
    <source>
        <dbReference type="SAM" id="Phobius"/>
    </source>
</evidence>
<feature type="transmembrane region" description="Helical" evidence="1">
    <location>
        <begin position="42"/>
        <end position="60"/>
    </location>
</feature>
<reference evidence="2 3" key="1">
    <citation type="submission" date="2019-11" db="EMBL/GenBank/DDBJ databases">
        <title>The Phosphoenolpyruvate Phosphotransferase System Regulates Serratia proteamaculans 336X Biofilm Formation and Wheat Roots colonization.</title>
        <authorList>
            <person name="Liu F."/>
        </authorList>
    </citation>
    <scope>NUCLEOTIDE SEQUENCE [LARGE SCALE GENOMIC DNA]</scope>
    <source>
        <strain evidence="2 3">336X</strain>
    </source>
</reference>
<organism evidence="2 3">
    <name type="scientific">Serratia proteamaculans</name>
    <dbReference type="NCBI Taxonomy" id="28151"/>
    <lineage>
        <taxon>Bacteria</taxon>
        <taxon>Pseudomonadati</taxon>
        <taxon>Pseudomonadota</taxon>
        <taxon>Gammaproteobacteria</taxon>
        <taxon>Enterobacterales</taxon>
        <taxon>Yersiniaceae</taxon>
        <taxon>Serratia</taxon>
    </lineage>
</organism>
<protein>
    <submittedName>
        <fullName evidence="2">Uncharacterized protein</fullName>
    </submittedName>
</protein>
<keyword evidence="1" id="KW-0812">Transmembrane</keyword>
<dbReference type="AlphaFoldDB" id="A0A5Q2VFD6"/>
<accession>A0A5Q2VFD6</accession>
<keyword evidence="1" id="KW-1133">Transmembrane helix</keyword>
<proteinExistence type="predicted"/>
<dbReference type="RefSeq" id="WP_153859897.1">
    <property type="nucleotide sequence ID" value="NZ_CP045913.1"/>
</dbReference>
<evidence type="ECO:0000313" key="3">
    <source>
        <dbReference type="Proteomes" id="UP000381260"/>
    </source>
</evidence>
<sequence>MREIIRPAIIFLAIIATAPFLSGIRGETSALGFSAPFGASTFVITLATFYSFVTLSLKIFDFFEKK</sequence>
<gene>
    <name evidence="2" type="ORF">GHV41_20705</name>
</gene>
<name>A0A5Q2VFD6_SERPR</name>
<dbReference type="EMBL" id="CP045913">
    <property type="protein sequence ID" value="QGH63108.1"/>
    <property type="molecule type" value="Genomic_DNA"/>
</dbReference>